<dbReference type="InterPro" id="IPR051393">
    <property type="entry name" value="ABC_transporter_permease"/>
</dbReference>
<dbReference type="GeneID" id="57970416"/>
<dbReference type="SUPFAM" id="SSF161098">
    <property type="entry name" value="MetI-like"/>
    <property type="match status" value="1"/>
</dbReference>
<feature type="transmembrane region" description="Helical" evidence="7">
    <location>
        <begin position="199"/>
        <end position="220"/>
    </location>
</feature>
<feature type="domain" description="ABC transmembrane type-1" evidence="8">
    <location>
        <begin position="64"/>
        <end position="276"/>
    </location>
</feature>
<feature type="transmembrane region" description="Helical" evidence="7">
    <location>
        <begin position="7"/>
        <end position="26"/>
    </location>
</feature>
<dbReference type="Pfam" id="PF00528">
    <property type="entry name" value="BPD_transp_1"/>
    <property type="match status" value="1"/>
</dbReference>
<evidence type="ECO:0000256" key="3">
    <source>
        <dbReference type="ARBA" id="ARBA00022475"/>
    </source>
</evidence>
<keyword evidence="4 7" id="KW-0812">Transmembrane</keyword>
<comment type="subcellular location">
    <subcellularLocation>
        <location evidence="1 7">Cell membrane</location>
        <topology evidence="1 7">Multi-pass membrane protein</topology>
    </subcellularLocation>
</comment>
<evidence type="ECO:0000256" key="5">
    <source>
        <dbReference type="ARBA" id="ARBA00022989"/>
    </source>
</evidence>
<dbReference type="EMBL" id="JAINVB010000001">
    <property type="protein sequence ID" value="MCK0086399.1"/>
    <property type="molecule type" value="Genomic_DNA"/>
</dbReference>
<keyword evidence="2 7" id="KW-0813">Transport</keyword>
<evidence type="ECO:0000256" key="7">
    <source>
        <dbReference type="RuleBase" id="RU363032"/>
    </source>
</evidence>
<dbReference type="RefSeq" id="WP_003498469.1">
    <property type="nucleotide sequence ID" value="NZ_BAABZD010000018.1"/>
</dbReference>
<dbReference type="InterPro" id="IPR035906">
    <property type="entry name" value="MetI-like_sf"/>
</dbReference>
<evidence type="ECO:0000313" key="11">
    <source>
        <dbReference type="Proteomes" id="UP001203136"/>
    </source>
</evidence>
<keyword evidence="3" id="KW-1003">Cell membrane</keyword>
<evidence type="ECO:0000313" key="10">
    <source>
        <dbReference type="EMBL" id="MDB2000036.1"/>
    </source>
</evidence>
<evidence type="ECO:0000256" key="1">
    <source>
        <dbReference type="ARBA" id="ARBA00004651"/>
    </source>
</evidence>
<dbReference type="CDD" id="cd06261">
    <property type="entry name" value="TM_PBP2"/>
    <property type="match status" value="1"/>
</dbReference>
<dbReference type="Gene3D" id="1.10.3720.10">
    <property type="entry name" value="MetI-like"/>
    <property type="match status" value="1"/>
</dbReference>
<evidence type="ECO:0000313" key="9">
    <source>
        <dbReference type="EMBL" id="MCK0086399.1"/>
    </source>
</evidence>
<dbReference type="AlphaFoldDB" id="A0AAW5F4D0"/>
<protein>
    <submittedName>
        <fullName evidence="9">Sugar ABC transporter permease</fullName>
    </submittedName>
</protein>
<proteinExistence type="inferred from homology"/>
<dbReference type="PANTHER" id="PTHR30193">
    <property type="entry name" value="ABC TRANSPORTER PERMEASE PROTEIN"/>
    <property type="match status" value="1"/>
</dbReference>
<name>A0AAW5F4D0_CLOSY</name>
<sequence>MKTVKPYLLIAPALVLLCVFCIYPIFNMIGLSLYEWDMISPFKKFVGLQNFVKLAADKQFFQTLLNTVIYVACTVGFGVGFGLILAVFLAKKTRLNGLLQSVAFSPYIVSLASIALLWMWLMNNDFGFLNALLAVFGIPAIDWLGSPKFALMSLIIINVWKSVGYNALILVSALQGIPPHLYEAARLDRANTWRTFSRITFPMISPTVFFLALVDVIAAFKVFETIQIITQGGPQNSTNTLVFSLYEYGFQFYKVGYAAAIGVVLFFIVLLFTILYFAVLSKRVHYQ</sequence>
<evidence type="ECO:0000256" key="6">
    <source>
        <dbReference type="ARBA" id="ARBA00023136"/>
    </source>
</evidence>
<evidence type="ECO:0000256" key="4">
    <source>
        <dbReference type="ARBA" id="ARBA00022692"/>
    </source>
</evidence>
<feature type="transmembrane region" description="Helical" evidence="7">
    <location>
        <begin position="102"/>
        <end position="121"/>
    </location>
</feature>
<reference evidence="9" key="1">
    <citation type="journal article" date="2022" name="Cell Host Microbe">
        <title>Colonization of the live biotherapeutic product VE303 and modulation of the microbiota and metabolites in healthy volunteers.</title>
        <authorList>
            <person name="Dsouza M."/>
            <person name="Menon R."/>
            <person name="Crossette E."/>
            <person name="Bhattarai S.K."/>
            <person name="Schneider J."/>
            <person name="Kim Y.G."/>
            <person name="Reddy S."/>
            <person name="Caballero S."/>
            <person name="Felix C."/>
            <person name="Cornacchione L."/>
            <person name="Hendrickson J."/>
            <person name="Watson A.R."/>
            <person name="Minot S.S."/>
            <person name="Greenfield N."/>
            <person name="Schopf L."/>
            <person name="Szabady R."/>
            <person name="Patarroyo J."/>
            <person name="Smith W."/>
            <person name="Harrison P."/>
            <person name="Kuijper E.J."/>
            <person name="Kelly C.P."/>
            <person name="Olle B."/>
            <person name="Bobilev D."/>
            <person name="Silber J.L."/>
            <person name="Bucci V."/>
            <person name="Roberts B."/>
            <person name="Faith J."/>
            <person name="Norman J.M."/>
        </authorList>
    </citation>
    <scope>NUCLEOTIDE SEQUENCE</scope>
    <source>
        <strain evidence="9">VE303-04</strain>
    </source>
</reference>
<dbReference type="Proteomes" id="UP001203136">
    <property type="component" value="Unassembled WGS sequence"/>
</dbReference>
<dbReference type="PANTHER" id="PTHR30193:SF37">
    <property type="entry name" value="INNER MEMBRANE ABC TRANSPORTER PERMEASE PROTEIN YCJO"/>
    <property type="match status" value="1"/>
</dbReference>
<dbReference type="InterPro" id="IPR000515">
    <property type="entry name" value="MetI-like"/>
</dbReference>
<keyword evidence="6 7" id="KW-0472">Membrane</keyword>
<comment type="similarity">
    <text evidence="7">Belongs to the binding-protein-dependent transport system permease family.</text>
</comment>
<organism evidence="9 11">
    <name type="scientific">Clostridium symbiosum</name>
    <name type="common">Bacteroides symbiosus</name>
    <dbReference type="NCBI Taxonomy" id="1512"/>
    <lineage>
        <taxon>Bacteria</taxon>
        <taxon>Bacillati</taxon>
        <taxon>Bacillota</taxon>
        <taxon>Clostridia</taxon>
        <taxon>Lachnospirales</taxon>
        <taxon>Lachnospiraceae</taxon>
        <taxon>Otoolea</taxon>
    </lineage>
</organism>
<dbReference type="GO" id="GO:0005886">
    <property type="term" value="C:plasma membrane"/>
    <property type="evidence" value="ECO:0007669"/>
    <property type="project" value="UniProtKB-SubCell"/>
</dbReference>
<evidence type="ECO:0000259" key="8">
    <source>
        <dbReference type="PROSITE" id="PS50928"/>
    </source>
</evidence>
<gene>
    <name evidence="9" type="ORF">K5I21_11070</name>
    <name evidence="10" type="ORF">PM006_07470</name>
</gene>
<dbReference type="GO" id="GO:0055085">
    <property type="term" value="P:transmembrane transport"/>
    <property type="evidence" value="ECO:0007669"/>
    <property type="project" value="InterPro"/>
</dbReference>
<comment type="caution">
    <text evidence="9">The sequence shown here is derived from an EMBL/GenBank/DDBJ whole genome shotgun (WGS) entry which is preliminary data.</text>
</comment>
<dbReference type="PROSITE" id="PS50928">
    <property type="entry name" value="ABC_TM1"/>
    <property type="match status" value="1"/>
</dbReference>
<keyword evidence="5 7" id="KW-1133">Transmembrane helix</keyword>
<accession>A0AAW5F4D0</accession>
<dbReference type="EMBL" id="JAQLGM010000013">
    <property type="protein sequence ID" value="MDB2000036.1"/>
    <property type="molecule type" value="Genomic_DNA"/>
</dbReference>
<feature type="transmembrane region" description="Helical" evidence="7">
    <location>
        <begin position="68"/>
        <end position="90"/>
    </location>
</feature>
<evidence type="ECO:0000256" key="2">
    <source>
        <dbReference type="ARBA" id="ARBA00022448"/>
    </source>
</evidence>
<dbReference type="Proteomes" id="UP001300871">
    <property type="component" value="Unassembled WGS sequence"/>
</dbReference>
<reference evidence="10" key="2">
    <citation type="submission" date="2023-01" db="EMBL/GenBank/DDBJ databases">
        <title>Human gut microbiome strain richness.</title>
        <authorList>
            <person name="Chen-Liaw A."/>
        </authorList>
    </citation>
    <scope>NUCLEOTIDE SEQUENCE</scope>
    <source>
        <strain evidence="10">B1_m1001713B170214d0_201011</strain>
    </source>
</reference>
<feature type="transmembrane region" description="Helical" evidence="7">
    <location>
        <begin position="255"/>
        <end position="279"/>
    </location>
</feature>